<protein>
    <submittedName>
        <fullName evidence="3">Proline-rich protein PRCC</fullName>
    </submittedName>
</protein>
<dbReference type="PANTHER" id="PTHR13621">
    <property type="entry name" value="PROLINE-RICH PROTEIN PRCC"/>
    <property type="match status" value="1"/>
</dbReference>
<keyword evidence="2" id="KW-1185">Reference proteome</keyword>
<dbReference type="AlphaFoldDB" id="A0A0N4Z1S5"/>
<name>A0A0N4Z1S5_PARTI</name>
<accession>A0A0N4Z1S5</accession>
<dbReference type="Proteomes" id="UP000038045">
    <property type="component" value="Unplaced"/>
</dbReference>
<sequence length="314" mass="35656">MDSIANYGSSSENDTSSDEEEVQPMKKIKIERNEDKSKFRSLFKLSDIKQRIANLEAEEAELIEDVNMGRMSKTKTNAKTLLERLPEPCNTSKVVETKSSLNFVPRKIKKEKEIKVVEPIIEVDEEEAEDMNDVNIDIFGMSGPIDVPYEEIDTKPIYEIYYDNNIPGPSRPMPTILENDIEVEEEEQNNTGEGCISKERANDLIYKYELAQWGISREAASRMATNIKDVNVDAAIGPNVESTIRANMNYGNAALTLNTNKANNKDGKTNKLAKQKHQITYLADLAVKNEDHLKEQWGNNKSKRRLAAQRYGFK</sequence>
<evidence type="ECO:0000313" key="2">
    <source>
        <dbReference type="Proteomes" id="UP000038045"/>
    </source>
</evidence>
<proteinExistence type="predicted"/>
<evidence type="ECO:0000256" key="1">
    <source>
        <dbReference type="SAM" id="MobiDB-lite"/>
    </source>
</evidence>
<dbReference type="InterPro" id="IPR018800">
    <property type="entry name" value="PRCC"/>
</dbReference>
<dbReference type="GO" id="GO:0005634">
    <property type="term" value="C:nucleus"/>
    <property type="evidence" value="ECO:0007669"/>
    <property type="project" value="TreeGrafter"/>
</dbReference>
<dbReference type="WBParaSite" id="PTRK_0000082100.1">
    <property type="protein sequence ID" value="PTRK_0000082100.1"/>
    <property type="gene ID" value="PTRK_0000082100"/>
</dbReference>
<dbReference type="Pfam" id="PF10253">
    <property type="entry name" value="PRCC"/>
    <property type="match status" value="1"/>
</dbReference>
<evidence type="ECO:0000313" key="3">
    <source>
        <dbReference type="WBParaSite" id="PTRK_0000082100.1"/>
    </source>
</evidence>
<feature type="region of interest" description="Disordered" evidence="1">
    <location>
        <begin position="1"/>
        <end position="29"/>
    </location>
</feature>
<dbReference type="PANTHER" id="PTHR13621:SF2">
    <property type="entry name" value="PROLINE-RICH PROTEIN PRCC"/>
    <property type="match status" value="1"/>
</dbReference>
<organism evidence="2 3">
    <name type="scientific">Parastrongyloides trichosuri</name>
    <name type="common">Possum-specific nematode worm</name>
    <dbReference type="NCBI Taxonomy" id="131310"/>
    <lineage>
        <taxon>Eukaryota</taxon>
        <taxon>Metazoa</taxon>
        <taxon>Ecdysozoa</taxon>
        <taxon>Nematoda</taxon>
        <taxon>Chromadorea</taxon>
        <taxon>Rhabditida</taxon>
        <taxon>Tylenchina</taxon>
        <taxon>Panagrolaimomorpha</taxon>
        <taxon>Strongyloidoidea</taxon>
        <taxon>Strongyloididae</taxon>
        <taxon>Parastrongyloides</taxon>
    </lineage>
</organism>
<reference evidence="3" key="1">
    <citation type="submission" date="2017-02" db="UniProtKB">
        <authorList>
            <consortium name="WormBaseParasite"/>
        </authorList>
    </citation>
    <scope>IDENTIFICATION</scope>
</reference>
<dbReference type="STRING" id="131310.A0A0N4Z1S5"/>